<sequence>MPDTTITFREACRQDEGYLVDVTLETMQRVFESSVGHSLTKEAILEIIHSCDVTLIIEQDGRPVGYTCYAHTAPGRMYWASLVLSPHAQGGGIGRQVTRHIVQTARARGVRVIDGHVQLQNRRAVDYWFRRGFRPSGPPVQGSLPICLWI</sequence>
<evidence type="ECO:0000256" key="2">
    <source>
        <dbReference type="ARBA" id="ARBA00023315"/>
    </source>
</evidence>
<proteinExistence type="predicted"/>
<reference evidence="4 5" key="1">
    <citation type="submission" date="2022-11" db="EMBL/GenBank/DDBJ databases">
        <title>Study of microbial diversity in lake waters.</title>
        <authorList>
            <person name="Zhang J."/>
        </authorList>
    </citation>
    <scope>NUCLEOTIDE SEQUENCE [LARGE SCALE GENOMIC DNA]</scope>
    <source>
        <strain evidence="4 5">DT12</strain>
    </source>
</reference>
<protein>
    <submittedName>
        <fullName evidence="4">GNAT family N-acetyltransferase</fullName>
    </submittedName>
</protein>
<dbReference type="RefSeq" id="WP_267150048.1">
    <property type="nucleotide sequence ID" value="NZ_JAPMLT010000001.1"/>
</dbReference>
<dbReference type="SUPFAM" id="SSF55729">
    <property type="entry name" value="Acyl-CoA N-acyltransferases (Nat)"/>
    <property type="match status" value="1"/>
</dbReference>
<accession>A0ABT3WX67</accession>
<name>A0ABT3WX67_9BACL</name>
<dbReference type="InterPro" id="IPR016181">
    <property type="entry name" value="Acyl_CoA_acyltransferase"/>
</dbReference>
<dbReference type="Gene3D" id="3.40.630.30">
    <property type="match status" value="1"/>
</dbReference>
<evidence type="ECO:0000313" key="4">
    <source>
        <dbReference type="EMBL" id="MCX7568811.1"/>
    </source>
</evidence>
<dbReference type="InterPro" id="IPR050832">
    <property type="entry name" value="Bact_Acetyltransf"/>
</dbReference>
<gene>
    <name evidence="4" type="ORF">OS242_02340</name>
</gene>
<keyword evidence="5" id="KW-1185">Reference proteome</keyword>
<dbReference type="Pfam" id="PF00583">
    <property type="entry name" value="Acetyltransf_1"/>
    <property type="match status" value="1"/>
</dbReference>
<evidence type="ECO:0000259" key="3">
    <source>
        <dbReference type="PROSITE" id="PS51186"/>
    </source>
</evidence>
<keyword evidence="1" id="KW-0808">Transferase</keyword>
<dbReference type="CDD" id="cd04301">
    <property type="entry name" value="NAT_SF"/>
    <property type="match status" value="1"/>
</dbReference>
<dbReference type="PANTHER" id="PTHR43877">
    <property type="entry name" value="AMINOALKYLPHOSPHONATE N-ACETYLTRANSFERASE-RELATED-RELATED"/>
    <property type="match status" value="1"/>
</dbReference>
<dbReference type="Proteomes" id="UP001208017">
    <property type="component" value="Unassembled WGS sequence"/>
</dbReference>
<dbReference type="EMBL" id="JAPMLT010000001">
    <property type="protein sequence ID" value="MCX7568811.1"/>
    <property type="molecule type" value="Genomic_DNA"/>
</dbReference>
<dbReference type="PROSITE" id="PS51186">
    <property type="entry name" value="GNAT"/>
    <property type="match status" value="1"/>
</dbReference>
<comment type="caution">
    <text evidence="4">The sequence shown here is derived from an EMBL/GenBank/DDBJ whole genome shotgun (WGS) entry which is preliminary data.</text>
</comment>
<dbReference type="InterPro" id="IPR000182">
    <property type="entry name" value="GNAT_dom"/>
</dbReference>
<evidence type="ECO:0000313" key="5">
    <source>
        <dbReference type="Proteomes" id="UP001208017"/>
    </source>
</evidence>
<organism evidence="4 5">
    <name type="scientific">Tumebacillus lacus</name>
    <dbReference type="NCBI Taxonomy" id="2995335"/>
    <lineage>
        <taxon>Bacteria</taxon>
        <taxon>Bacillati</taxon>
        <taxon>Bacillota</taxon>
        <taxon>Bacilli</taxon>
        <taxon>Bacillales</taxon>
        <taxon>Alicyclobacillaceae</taxon>
        <taxon>Tumebacillus</taxon>
    </lineage>
</organism>
<feature type="domain" description="N-acetyltransferase" evidence="3">
    <location>
        <begin position="6"/>
        <end position="150"/>
    </location>
</feature>
<evidence type="ECO:0000256" key="1">
    <source>
        <dbReference type="ARBA" id="ARBA00022679"/>
    </source>
</evidence>
<keyword evidence="2" id="KW-0012">Acyltransferase</keyword>